<accession>A0AA35TKE9</accession>
<protein>
    <recommendedName>
        <fullName evidence="5">hydroxyacylglutathione hydrolase</fullName>
        <ecNumber evidence="5">3.1.2.6</ecNumber>
    </recommendedName>
    <alternativeName>
        <fullName evidence="9">Glyoxalase II</fullName>
    </alternativeName>
</protein>
<evidence type="ECO:0000256" key="1">
    <source>
        <dbReference type="ARBA" id="ARBA00001623"/>
    </source>
</evidence>
<organism evidence="11 12">
    <name type="scientific">Geodia barretti</name>
    <name type="common">Barrett's horny sponge</name>
    <dbReference type="NCBI Taxonomy" id="519541"/>
    <lineage>
        <taxon>Eukaryota</taxon>
        <taxon>Metazoa</taxon>
        <taxon>Porifera</taxon>
        <taxon>Demospongiae</taxon>
        <taxon>Heteroscleromorpha</taxon>
        <taxon>Tetractinellida</taxon>
        <taxon>Astrophorina</taxon>
        <taxon>Geodiidae</taxon>
        <taxon>Geodia</taxon>
    </lineage>
</organism>
<proteinExistence type="inferred from homology"/>
<evidence type="ECO:0000256" key="3">
    <source>
        <dbReference type="ARBA" id="ARBA00004963"/>
    </source>
</evidence>
<dbReference type="PANTHER" id="PTHR11935">
    <property type="entry name" value="BETA LACTAMASE DOMAIN"/>
    <property type="match status" value="1"/>
</dbReference>
<keyword evidence="12" id="KW-1185">Reference proteome</keyword>
<dbReference type="Pfam" id="PF16123">
    <property type="entry name" value="HAGH_C"/>
    <property type="match status" value="1"/>
</dbReference>
<dbReference type="GO" id="GO:0046872">
    <property type="term" value="F:metal ion binding"/>
    <property type="evidence" value="ECO:0007669"/>
    <property type="project" value="UniProtKB-KW"/>
</dbReference>
<evidence type="ECO:0000313" key="12">
    <source>
        <dbReference type="Proteomes" id="UP001174909"/>
    </source>
</evidence>
<evidence type="ECO:0000256" key="6">
    <source>
        <dbReference type="ARBA" id="ARBA00022723"/>
    </source>
</evidence>
<keyword evidence="6" id="KW-0479">Metal-binding</keyword>
<gene>
    <name evidence="11" type="ORF">GBAR_LOCUS27335</name>
</gene>
<keyword evidence="7 11" id="KW-0378">Hydrolase</keyword>
<comment type="catalytic activity">
    <reaction evidence="1">
        <text>an S-(2-hydroxyacyl)glutathione + H2O = a 2-hydroxy carboxylate + glutathione + H(+)</text>
        <dbReference type="Rhea" id="RHEA:21864"/>
        <dbReference type="ChEBI" id="CHEBI:15377"/>
        <dbReference type="ChEBI" id="CHEBI:15378"/>
        <dbReference type="ChEBI" id="CHEBI:57925"/>
        <dbReference type="ChEBI" id="CHEBI:58896"/>
        <dbReference type="ChEBI" id="CHEBI:71261"/>
        <dbReference type="EC" id="3.1.2.6"/>
    </reaction>
</comment>
<comment type="caution">
    <text evidence="11">The sequence shown here is derived from an EMBL/GenBank/DDBJ whole genome shotgun (WGS) entry which is preliminary data.</text>
</comment>
<reference evidence="11" key="1">
    <citation type="submission" date="2023-03" db="EMBL/GenBank/DDBJ databases">
        <authorList>
            <person name="Steffen K."/>
            <person name="Cardenas P."/>
        </authorList>
    </citation>
    <scope>NUCLEOTIDE SEQUENCE</scope>
</reference>
<comment type="pathway">
    <text evidence="3">Secondary metabolite metabolism; methylglyoxal degradation; (R)-lactate from methylglyoxal: step 2/2.</text>
</comment>
<keyword evidence="8" id="KW-0862">Zinc</keyword>
<dbReference type="SMART" id="SM00849">
    <property type="entry name" value="Lactamase_B"/>
    <property type="match status" value="1"/>
</dbReference>
<dbReference type="InterPro" id="IPR035680">
    <property type="entry name" value="Clx_II_MBL"/>
</dbReference>
<dbReference type="HAMAP" id="MF_01374">
    <property type="entry name" value="Glyoxalase_2"/>
    <property type="match status" value="1"/>
</dbReference>
<dbReference type="EC" id="3.1.2.6" evidence="5"/>
<evidence type="ECO:0000256" key="8">
    <source>
        <dbReference type="ARBA" id="ARBA00022833"/>
    </source>
</evidence>
<dbReference type="InterPro" id="IPR032282">
    <property type="entry name" value="HAGH_C"/>
</dbReference>
<dbReference type="CDD" id="cd07723">
    <property type="entry name" value="hydroxyacylglutathione_hydrolase_MBL-fold"/>
    <property type="match status" value="1"/>
</dbReference>
<name>A0AA35TKE9_GEOBA</name>
<dbReference type="InterPro" id="IPR001279">
    <property type="entry name" value="Metallo-B-lactamas"/>
</dbReference>
<dbReference type="NCBIfam" id="TIGR03413">
    <property type="entry name" value="GSH_gloB"/>
    <property type="match status" value="1"/>
</dbReference>
<dbReference type="Proteomes" id="UP001174909">
    <property type="component" value="Unassembled WGS sequence"/>
</dbReference>
<evidence type="ECO:0000256" key="7">
    <source>
        <dbReference type="ARBA" id="ARBA00022801"/>
    </source>
</evidence>
<dbReference type="GO" id="GO:0004416">
    <property type="term" value="F:hydroxyacylglutathione hydrolase activity"/>
    <property type="evidence" value="ECO:0007669"/>
    <property type="project" value="UniProtKB-EC"/>
</dbReference>
<evidence type="ECO:0000256" key="2">
    <source>
        <dbReference type="ARBA" id="ARBA00001947"/>
    </source>
</evidence>
<dbReference type="Pfam" id="PF00753">
    <property type="entry name" value="Lactamase_B"/>
    <property type="match status" value="2"/>
</dbReference>
<evidence type="ECO:0000256" key="9">
    <source>
        <dbReference type="ARBA" id="ARBA00031044"/>
    </source>
</evidence>
<feature type="domain" description="Metallo-beta-lactamase" evidence="10">
    <location>
        <begin position="74"/>
        <end position="235"/>
    </location>
</feature>
<dbReference type="GO" id="GO:0019243">
    <property type="term" value="P:methylglyoxal catabolic process to D-lactate via S-lactoyl-glutathione"/>
    <property type="evidence" value="ECO:0007669"/>
    <property type="project" value="InterPro"/>
</dbReference>
<dbReference type="FunFam" id="3.60.15.10:FF:000019">
    <property type="entry name" value="Hydroxyacylglutathione hydrolase, mitochondrial"/>
    <property type="match status" value="1"/>
</dbReference>
<evidence type="ECO:0000259" key="10">
    <source>
        <dbReference type="SMART" id="SM00849"/>
    </source>
</evidence>
<dbReference type="PANTHER" id="PTHR11935:SF94">
    <property type="entry name" value="TENZING NORGAY, ISOFORM C"/>
    <property type="match status" value="1"/>
</dbReference>
<sequence>MPLQGRLIISTFKLRSTLSCLASRGTGVAGVFSPRGGAVAASNSKMSSSAVLHTSTSVESLGALTVRVLPALQDNYMYLVEDPVTREAAIVDPVEPEKVLSAVKESGVNLTTVLTTHHHWDHASGNEKMASLLPGLKVCGNDSRIGALTDTVQHNQELKIGQLTVRCLETPCHTSGHICYYVTSPDLSNKVVFTGDTLFIGGCGKFFEGTPQQMYSALCEVLSSLPHDTLVFCGHEYTVSNLRYATHVEPHNAAVSNKLEWAKGQRLTNIPTVPSSIEQELTFNPFMRVKEADVMSHCGKSDPCGCDGLPQRREEHIQTQTVTNNLIYTLSPYNSDITNQEDWQFV</sequence>
<evidence type="ECO:0000256" key="4">
    <source>
        <dbReference type="ARBA" id="ARBA00006759"/>
    </source>
</evidence>
<dbReference type="InterPro" id="IPR036866">
    <property type="entry name" value="RibonucZ/Hydroxyglut_hydro"/>
</dbReference>
<evidence type="ECO:0000313" key="11">
    <source>
        <dbReference type="EMBL" id="CAI8049649.1"/>
    </source>
</evidence>
<comment type="cofactor">
    <cofactor evidence="2">
        <name>Zn(2+)</name>
        <dbReference type="ChEBI" id="CHEBI:29105"/>
    </cofactor>
</comment>
<dbReference type="Gene3D" id="3.60.15.10">
    <property type="entry name" value="Ribonuclease Z/Hydroxyacylglutathione hydrolase-like"/>
    <property type="match status" value="1"/>
</dbReference>
<dbReference type="InterPro" id="IPR017782">
    <property type="entry name" value="Hydroxyacylglutathione_Hdrlase"/>
</dbReference>
<evidence type="ECO:0000256" key="5">
    <source>
        <dbReference type="ARBA" id="ARBA00011917"/>
    </source>
</evidence>
<comment type="similarity">
    <text evidence="4">Belongs to the metallo-beta-lactamase superfamily. Glyoxalase II family.</text>
</comment>
<dbReference type="AlphaFoldDB" id="A0AA35TKE9"/>
<dbReference type="EMBL" id="CASHTH010003806">
    <property type="protein sequence ID" value="CAI8049649.1"/>
    <property type="molecule type" value="Genomic_DNA"/>
</dbReference>
<dbReference type="SUPFAM" id="SSF56281">
    <property type="entry name" value="Metallo-hydrolase/oxidoreductase"/>
    <property type="match status" value="1"/>
</dbReference>